<feature type="transmembrane region" description="Helical" evidence="1">
    <location>
        <begin position="9"/>
        <end position="29"/>
    </location>
</feature>
<evidence type="ECO:0000313" key="3">
    <source>
        <dbReference type="Proteomes" id="UP000644660"/>
    </source>
</evidence>
<accession>A0A8H2VBU0</accession>
<keyword evidence="1" id="KW-0812">Transmembrane</keyword>
<comment type="caution">
    <text evidence="2">The sequence shown here is derived from an EMBL/GenBank/DDBJ whole genome shotgun (WGS) entry which is preliminary data.</text>
</comment>
<keyword evidence="3" id="KW-1185">Reference proteome</keyword>
<organism evidence="2 3">
    <name type="scientific">Maudiozyma barnettii</name>
    <dbReference type="NCBI Taxonomy" id="61262"/>
    <lineage>
        <taxon>Eukaryota</taxon>
        <taxon>Fungi</taxon>
        <taxon>Dikarya</taxon>
        <taxon>Ascomycota</taxon>
        <taxon>Saccharomycotina</taxon>
        <taxon>Saccharomycetes</taxon>
        <taxon>Saccharomycetales</taxon>
        <taxon>Saccharomycetaceae</taxon>
        <taxon>Maudiozyma</taxon>
    </lineage>
</organism>
<protein>
    <submittedName>
        <fullName evidence="2">Uncharacterized protein</fullName>
    </submittedName>
</protein>
<gene>
    <name evidence="2" type="ORF">KABA2_01S12276</name>
</gene>
<dbReference type="EMBL" id="CAEFZW010000001">
    <property type="protein sequence ID" value="CAB4252378.1"/>
    <property type="molecule type" value="Genomic_DNA"/>
</dbReference>
<sequence length="571" mass="64846">MSFKSWCELIITIFLLAWGANFLFIKVIINNKRDLSDIALNEQSNITSVRKKNETALYRNFLVPIGFPLTTGLGLSLGYKIRNGNFMDVWKAIMDVTIEKNNYIKFNNRKKYTLSQINGAANHIIKEVYEKYDVNEVGVNISVSSFEGFVISIASMIHSIRNSEGKGLMHYLTSVPRQRLSKVDVLVIDSWQSFRMLNKSEEWYKLIIVCDNNENVLKPKDSKTLKNVKTWSEIIRNYTEEPKFEYDPPTDNADELKLLLNITTSSNETTSFNQLNLVSSISAFIKTFPLDNELSSRDIITEICDPFSLTKKNLQVWSKVLSVLLHGGSAQFILDKEIDLDAINDTTLLIANPKALSDIAKTIKDKYPSSSLFSSINQSFSTTLLSEGIMNKLSKLNVPQLQRLRSIYLAEELINETHILSFDGKIPKRTKGQIKEKFTTTKLNYFRSLFGCRLVVELYCPYIIMGPISQTNFYDYRIFPKVVDENVTCVGSMTTTLEGKIVQTEENSELDIENRQGMLCVRGFTIGRPVTEKRLQDASTMSTNIAGGEGWIPLVGVFGLWGQDGCLYIYN</sequence>
<proteinExistence type="predicted"/>
<evidence type="ECO:0000256" key="1">
    <source>
        <dbReference type="SAM" id="Phobius"/>
    </source>
</evidence>
<dbReference type="AlphaFoldDB" id="A0A8H2VBU0"/>
<dbReference type="Proteomes" id="UP000644660">
    <property type="component" value="Unassembled WGS sequence"/>
</dbReference>
<dbReference type="OrthoDB" id="4138492at2759"/>
<dbReference type="RefSeq" id="XP_041404416.1">
    <property type="nucleotide sequence ID" value="XM_041548482.1"/>
</dbReference>
<dbReference type="GeneID" id="64855503"/>
<name>A0A8H2VBU0_9SACH</name>
<evidence type="ECO:0000313" key="2">
    <source>
        <dbReference type="EMBL" id="CAB4252378.1"/>
    </source>
</evidence>
<keyword evidence="1" id="KW-1133">Transmembrane helix</keyword>
<keyword evidence="1" id="KW-0472">Membrane</keyword>
<reference evidence="2 3" key="1">
    <citation type="submission" date="2020-05" db="EMBL/GenBank/DDBJ databases">
        <authorList>
            <person name="Casaregola S."/>
            <person name="Devillers H."/>
            <person name="Grondin C."/>
        </authorList>
    </citation>
    <scope>NUCLEOTIDE SEQUENCE [LARGE SCALE GENOMIC DNA]</scope>
    <source>
        <strain evidence="2 3">CLIB 1767</strain>
    </source>
</reference>